<evidence type="ECO:0000256" key="6">
    <source>
        <dbReference type="ARBA" id="ARBA00023306"/>
    </source>
</evidence>
<gene>
    <name evidence="12" type="ORF">BET03_11035</name>
</gene>
<comment type="subcellular location">
    <subcellularLocation>
        <location evidence="8">Cytoplasm</location>
    </subcellularLocation>
</comment>
<dbReference type="EMBL" id="MCIB01000011">
    <property type="protein sequence ID" value="RKD32443.1"/>
    <property type="molecule type" value="Genomic_DNA"/>
</dbReference>
<dbReference type="GO" id="GO:0016881">
    <property type="term" value="F:acid-amino acid ligase activity"/>
    <property type="evidence" value="ECO:0007669"/>
    <property type="project" value="InterPro"/>
</dbReference>
<dbReference type="InterPro" id="IPR004101">
    <property type="entry name" value="Mur_ligase_C"/>
</dbReference>
<keyword evidence="5 8" id="KW-0573">Peptidoglycan synthesis</keyword>
<reference evidence="12 13" key="1">
    <citation type="submission" date="2016-08" db="EMBL/GenBank/DDBJ databases">
        <title>Novel Firmicutes and Novel Genomes.</title>
        <authorList>
            <person name="Poppleton D.I."/>
            <person name="Gribaldo S."/>
        </authorList>
    </citation>
    <scope>NUCLEOTIDE SEQUENCE [LARGE SCALE GENOMIC DNA]</scope>
    <source>
        <strain evidence="12 13">CTT3</strain>
    </source>
</reference>
<dbReference type="Pfam" id="PF01225">
    <property type="entry name" value="Mur_ligase"/>
    <property type="match status" value="1"/>
</dbReference>
<evidence type="ECO:0000256" key="4">
    <source>
        <dbReference type="ARBA" id="ARBA00022960"/>
    </source>
</evidence>
<feature type="domain" description="Mur ligase C-terminal" evidence="10">
    <location>
        <begin position="326"/>
        <end position="460"/>
    </location>
</feature>
<comment type="similarity">
    <text evidence="2">Belongs to the MurCDEF family. MurE subfamily.</text>
</comment>
<keyword evidence="6 8" id="KW-0131">Cell cycle</keyword>
<comment type="caution">
    <text evidence="12">The sequence shown here is derived from an EMBL/GenBank/DDBJ whole genome shotgun (WGS) entry which is preliminary data.</text>
</comment>
<dbReference type="GO" id="GO:0071555">
    <property type="term" value="P:cell wall organization"/>
    <property type="evidence" value="ECO:0007669"/>
    <property type="project" value="UniProtKB-KW"/>
</dbReference>
<dbReference type="GO" id="GO:0051301">
    <property type="term" value="P:cell division"/>
    <property type="evidence" value="ECO:0007669"/>
    <property type="project" value="UniProtKB-KW"/>
</dbReference>
<dbReference type="Proteomes" id="UP000284177">
    <property type="component" value="Unassembled WGS sequence"/>
</dbReference>
<evidence type="ECO:0000256" key="5">
    <source>
        <dbReference type="ARBA" id="ARBA00022984"/>
    </source>
</evidence>
<dbReference type="SUPFAM" id="SSF53244">
    <property type="entry name" value="MurD-like peptide ligases, peptide-binding domain"/>
    <property type="match status" value="1"/>
</dbReference>
<dbReference type="InterPro" id="IPR000713">
    <property type="entry name" value="Mur_ligase_N"/>
</dbReference>
<dbReference type="SUPFAM" id="SSF53623">
    <property type="entry name" value="MurD-like peptide ligases, catalytic domain"/>
    <property type="match status" value="1"/>
</dbReference>
<protein>
    <submittedName>
        <fullName evidence="12">UDP-N-acetylmuramyl peptide synthase</fullName>
    </submittedName>
</protein>
<dbReference type="GO" id="GO:0005737">
    <property type="term" value="C:cytoplasm"/>
    <property type="evidence" value="ECO:0007669"/>
    <property type="project" value="UniProtKB-SubCell"/>
</dbReference>
<dbReference type="SUPFAM" id="SSF63418">
    <property type="entry name" value="MurE/MurF N-terminal domain"/>
    <property type="match status" value="1"/>
</dbReference>
<dbReference type="PANTHER" id="PTHR23135">
    <property type="entry name" value="MUR LIGASE FAMILY MEMBER"/>
    <property type="match status" value="1"/>
</dbReference>
<dbReference type="Gene3D" id="3.40.1390.10">
    <property type="entry name" value="MurE/MurF, N-terminal domain"/>
    <property type="match status" value="1"/>
</dbReference>
<keyword evidence="4 8" id="KW-0133">Cell shape</keyword>
<dbReference type="InterPro" id="IPR035911">
    <property type="entry name" value="MurE/MurF_N"/>
</dbReference>
<evidence type="ECO:0000313" key="12">
    <source>
        <dbReference type="EMBL" id="RKD32443.1"/>
    </source>
</evidence>
<comment type="pathway">
    <text evidence="1 8">Cell wall biogenesis; peptidoglycan biosynthesis.</text>
</comment>
<dbReference type="GO" id="GO:0008360">
    <property type="term" value="P:regulation of cell shape"/>
    <property type="evidence" value="ECO:0007669"/>
    <property type="project" value="UniProtKB-KW"/>
</dbReference>
<feature type="domain" description="Mur ligase N-terminal catalytic" evidence="9">
    <location>
        <begin position="8"/>
        <end position="80"/>
    </location>
</feature>
<evidence type="ECO:0000256" key="1">
    <source>
        <dbReference type="ARBA" id="ARBA00004752"/>
    </source>
</evidence>
<dbReference type="InterPro" id="IPR036615">
    <property type="entry name" value="Mur_ligase_C_dom_sf"/>
</dbReference>
<dbReference type="GO" id="GO:0005524">
    <property type="term" value="F:ATP binding"/>
    <property type="evidence" value="ECO:0007669"/>
    <property type="project" value="InterPro"/>
</dbReference>
<dbReference type="RefSeq" id="WP_120168499.1">
    <property type="nucleotide sequence ID" value="NZ_MCIB01000011.1"/>
</dbReference>
<dbReference type="InterPro" id="IPR005761">
    <property type="entry name" value="UDP-N-AcMur-Glu-dNH2Pim_ligase"/>
</dbReference>
<evidence type="ECO:0000259" key="11">
    <source>
        <dbReference type="Pfam" id="PF08245"/>
    </source>
</evidence>
<dbReference type="Pfam" id="PF02875">
    <property type="entry name" value="Mur_ligase_C"/>
    <property type="match status" value="1"/>
</dbReference>
<evidence type="ECO:0000256" key="3">
    <source>
        <dbReference type="ARBA" id="ARBA00022618"/>
    </source>
</evidence>
<dbReference type="UniPathway" id="UPA00219"/>
<dbReference type="InterPro" id="IPR036565">
    <property type="entry name" value="Mur-like_cat_sf"/>
</dbReference>
<feature type="domain" description="Mur ligase central" evidence="11">
    <location>
        <begin position="92"/>
        <end position="303"/>
    </location>
</feature>
<dbReference type="Pfam" id="PF08245">
    <property type="entry name" value="Mur_ligase_M"/>
    <property type="match status" value="1"/>
</dbReference>
<dbReference type="InterPro" id="IPR013221">
    <property type="entry name" value="Mur_ligase_cen"/>
</dbReference>
<keyword evidence="13" id="KW-1185">Reference proteome</keyword>
<organism evidence="12 13">
    <name type="scientific">Thermohalobacter berrensis</name>
    <dbReference type="NCBI Taxonomy" id="99594"/>
    <lineage>
        <taxon>Bacteria</taxon>
        <taxon>Bacillati</taxon>
        <taxon>Bacillota</taxon>
        <taxon>Tissierellia</taxon>
        <taxon>Tissierellales</taxon>
        <taxon>Thermohalobacteraceae</taxon>
        <taxon>Thermohalobacter</taxon>
    </lineage>
</organism>
<accession>A0A419T4T7</accession>
<dbReference type="OrthoDB" id="1706403at2"/>
<evidence type="ECO:0000256" key="7">
    <source>
        <dbReference type="ARBA" id="ARBA00023316"/>
    </source>
</evidence>
<proteinExistence type="inferred from homology"/>
<keyword evidence="3 8" id="KW-0132">Cell division</keyword>
<name>A0A419T4T7_9FIRM</name>
<keyword evidence="7 8" id="KW-0961">Cell wall biogenesis/degradation</keyword>
<evidence type="ECO:0000256" key="2">
    <source>
        <dbReference type="ARBA" id="ARBA00005898"/>
    </source>
</evidence>
<evidence type="ECO:0000259" key="9">
    <source>
        <dbReference type="Pfam" id="PF01225"/>
    </source>
</evidence>
<evidence type="ECO:0000259" key="10">
    <source>
        <dbReference type="Pfam" id="PF02875"/>
    </source>
</evidence>
<dbReference type="Gene3D" id="3.40.1190.10">
    <property type="entry name" value="Mur-like, catalytic domain"/>
    <property type="match status" value="1"/>
</dbReference>
<dbReference type="GO" id="GO:0009252">
    <property type="term" value="P:peptidoglycan biosynthetic process"/>
    <property type="evidence" value="ECO:0007669"/>
    <property type="project" value="UniProtKB-UniPathway"/>
</dbReference>
<evidence type="ECO:0000256" key="8">
    <source>
        <dbReference type="RuleBase" id="RU004135"/>
    </source>
</evidence>
<dbReference type="PANTHER" id="PTHR23135:SF4">
    <property type="entry name" value="UDP-N-ACETYLMURAMOYL-L-ALANYL-D-GLUTAMATE--2,6-DIAMINOPIMELATE LIGASE MURE HOMOLOG, CHLOROPLASTIC"/>
    <property type="match status" value="1"/>
</dbReference>
<dbReference type="AlphaFoldDB" id="A0A419T4T7"/>
<sequence length="478" mass="54152">MEVDGVQITGITADSRKVKEGYAFVAIEGIKDDGNEYIDEAIKNGAKIIYTEKDIELKKVPVKKVPNSRIKLAELLNLFYDFPSEDMFLIGVTGTNGKTTTTHLIDWIFRKAGYKTGLIGTAGIKIKEEVVKSFMTTPEPETLFSTLANMKKEKVEVAILEVSSHALKLYRTYGLEFDVAIHTNIKMDHINFHKTLEDYIKTKKMLFDSLKRGRVAILNIDDKNAIKLVKDNDRVLTVTYGFDKKATLTASSLNMENGIKFNLCLQRGIINLNGIEIEPFEMSIFTKLIGKHNVYNILASAAVSLYFGISPDILKDSIKKFRGVSRRLERIHDKDFLIIDDYSHNPASYEAVFEAIQNLKYNKIIIVNAIRGNRGIQINKENAEVVASWLPILGRYELILSLSEDIVSEKDRVDELEKNEFKQILDRNNVKYKLYGKLEESIKKALSLTDNGDIVLLLGAQGMDKGREIIKNNLKQKN</sequence>
<dbReference type="Gene3D" id="3.90.190.20">
    <property type="entry name" value="Mur ligase, C-terminal domain"/>
    <property type="match status" value="1"/>
</dbReference>
<dbReference type="NCBIfam" id="TIGR01085">
    <property type="entry name" value="murE"/>
    <property type="match status" value="1"/>
</dbReference>
<evidence type="ECO:0000313" key="13">
    <source>
        <dbReference type="Proteomes" id="UP000284177"/>
    </source>
</evidence>